<dbReference type="VEuPathDB" id="VectorBase:AFUN014561"/>
<evidence type="ECO:0000313" key="1">
    <source>
        <dbReference type="EnsemblMetazoa" id="AFUN014561-PA"/>
    </source>
</evidence>
<accession>A0A182S276</accession>
<dbReference type="EnsemblMetazoa" id="AFUN014561-RA">
    <property type="protein sequence ID" value="AFUN014561-PA"/>
    <property type="gene ID" value="AFUN014561"/>
</dbReference>
<reference evidence="1" key="1">
    <citation type="submission" date="2020-05" db="UniProtKB">
        <authorList>
            <consortium name="EnsemblMetazoa"/>
        </authorList>
    </citation>
    <scope>IDENTIFICATION</scope>
    <source>
        <strain evidence="1">FUMOZ</strain>
    </source>
</reference>
<organism evidence="1">
    <name type="scientific">Anopheles funestus</name>
    <name type="common">African malaria mosquito</name>
    <dbReference type="NCBI Taxonomy" id="62324"/>
    <lineage>
        <taxon>Eukaryota</taxon>
        <taxon>Metazoa</taxon>
        <taxon>Ecdysozoa</taxon>
        <taxon>Arthropoda</taxon>
        <taxon>Hexapoda</taxon>
        <taxon>Insecta</taxon>
        <taxon>Pterygota</taxon>
        <taxon>Neoptera</taxon>
        <taxon>Endopterygota</taxon>
        <taxon>Diptera</taxon>
        <taxon>Nematocera</taxon>
        <taxon>Culicoidea</taxon>
        <taxon>Culicidae</taxon>
        <taxon>Anophelinae</taxon>
        <taxon>Anopheles</taxon>
    </lineage>
</organism>
<name>A0A182S276_ANOFN</name>
<protein>
    <submittedName>
        <fullName evidence="1">Uncharacterized protein</fullName>
    </submittedName>
</protein>
<sequence length="97" mass="10594">SIYRSTSLYSPVALKPAPSIGTDGIVGLWCSARFGYQCAQGHVKLACACNSAVQIVPTSESRAMLTTSVEPTKVQKWITRRRTWKRNQSASCTDINS</sequence>
<proteinExistence type="predicted"/>
<dbReference type="AlphaFoldDB" id="A0A182S276"/>